<accession>A0ACC4DUP4</accession>
<reference evidence="1" key="1">
    <citation type="submission" date="2024-12" db="EMBL/GenBank/DDBJ databases">
        <title>Comparative genomics and development of molecular markers within Purpureocillium lilacinum and among Purpureocillium species.</title>
        <authorList>
            <person name="Yeh Z.-Y."/>
            <person name="Ni N.-T."/>
            <person name="Lo P.-H."/>
            <person name="Mushyakhwo K."/>
            <person name="Lin C.-F."/>
            <person name="Nai Y.-S."/>
        </authorList>
    </citation>
    <scope>NUCLEOTIDE SEQUENCE</scope>
    <source>
        <strain evidence="1">NCHU-NPUST-175</strain>
    </source>
</reference>
<comment type="caution">
    <text evidence="1">The sequence shown here is derived from an EMBL/GenBank/DDBJ whole genome shotgun (WGS) entry which is preliminary data.</text>
</comment>
<proteinExistence type="predicted"/>
<dbReference type="Proteomes" id="UP001638806">
    <property type="component" value="Unassembled WGS sequence"/>
</dbReference>
<organism evidence="1 2">
    <name type="scientific">Purpureocillium lilacinum</name>
    <name type="common">Paecilomyces lilacinus</name>
    <dbReference type="NCBI Taxonomy" id="33203"/>
    <lineage>
        <taxon>Eukaryota</taxon>
        <taxon>Fungi</taxon>
        <taxon>Dikarya</taxon>
        <taxon>Ascomycota</taxon>
        <taxon>Pezizomycotina</taxon>
        <taxon>Sordariomycetes</taxon>
        <taxon>Hypocreomycetidae</taxon>
        <taxon>Hypocreales</taxon>
        <taxon>Ophiocordycipitaceae</taxon>
        <taxon>Purpureocillium</taxon>
    </lineage>
</organism>
<dbReference type="EMBL" id="JBGNUJ010000004">
    <property type="protein sequence ID" value="KAL3959604.1"/>
    <property type="molecule type" value="Genomic_DNA"/>
</dbReference>
<evidence type="ECO:0000313" key="2">
    <source>
        <dbReference type="Proteomes" id="UP001638806"/>
    </source>
</evidence>
<gene>
    <name evidence="1" type="ORF">ACCO45_004721</name>
</gene>
<evidence type="ECO:0000313" key="1">
    <source>
        <dbReference type="EMBL" id="KAL3959604.1"/>
    </source>
</evidence>
<protein>
    <submittedName>
        <fullName evidence="1">Uncharacterized protein</fullName>
    </submittedName>
</protein>
<keyword evidence="2" id="KW-1185">Reference proteome</keyword>
<sequence>MGANGANLSFPEELGIKDNGWPVGTINSGPTLCGTFSTSSLVTGQVGKKMPVSLEMQPRRQARRHQHPLFKPDISVIAIDVSMGRPDGRRSGGMGTALDDREMSLISQDERMNEPCW</sequence>
<name>A0ACC4DUP4_PURLI</name>